<dbReference type="InterPro" id="IPR025503">
    <property type="entry name" value="DUF4391"/>
</dbReference>
<dbReference type="RefSeq" id="WP_073306316.1">
    <property type="nucleotide sequence ID" value="NZ_FRAW01000057.1"/>
</dbReference>
<organism evidence="2 3">
    <name type="scientific">Fibrobacter intestinalis</name>
    <dbReference type="NCBI Taxonomy" id="28122"/>
    <lineage>
        <taxon>Bacteria</taxon>
        <taxon>Pseudomonadati</taxon>
        <taxon>Fibrobacterota</taxon>
        <taxon>Fibrobacteria</taxon>
        <taxon>Fibrobacterales</taxon>
        <taxon>Fibrobacteraceae</taxon>
        <taxon>Fibrobacter</taxon>
    </lineage>
</organism>
<evidence type="ECO:0000313" key="3">
    <source>
        <dbReference type="Proteomes" id="UP000184275"/>
    </source>
</evidence>
<protein>
    <recommendedName>
        <fullName evidence="4">DUF4391 domain-containing protein</fullName>
    </recommendedName>
</protein>
<dbReference type="Pfam" id="PF14335">
    <property type="entry name" value="DUF4391"/>
    <property type="match status" value="1"/>
</dbReference>
<dbReference type="EMBL" id="FRAW01000057">
    <property type="protein sequence ID" value="SHL28187.1"/>
    <property type="molecule type" value="Genomic_DNA"/>
</dbReference>
<feature type="coiled-coil region" evidence="1">
    <location>
        <begin position="161"/>
        <end position="218"/>
    </location>
</feature>
<name>A0A1M6ZCJ8_9BACT</name>
<evidence type="ECO:0000313" key="2">
    <source>
        <dbReference type="EMBL" id="SHL28187.1"/>
    </source>
</evidence>
<accession>A0A1M6ZCJ8</accession>
<proteinExistence type="predicted"/>
<evidence type="ECO:0000256" key="1">
    <source>
        <dbReference type="SAM" id="Coils"/>
    </source>
</evidence>
<dbReference type="Proteomes" id="UP000184275">
    <property type="component" value="Unassembled WGS sequence"/>
</dbReference>
<gene>
    <name evidence="2" type="ORF">SAMN05720469_1574</name>
</gene>
<dbReference type="AlphaFoldDB" id="A0A1M6ZCJ8"/>
<sequence>MFGFPGSTAVKRIIAKDSLFGRIGTLPEVTAAQKTAFNNEIKQVAITNVVGPKTLAVAPGSRVPGFYVASVVLKQKNFSLKNVETLLHRIGQKNILLALCVGESARFALKYDDYVVVSKDWVSAGEYGFALDGLDLDAIWNGIVKQVAGEPWNDSLNVADNLDIHKRVEKLQKEIVSLEKKARAEIQPARKLEFFNQLKTKIAELADATTQLTSLRAKGEAIHPDQ</sequence>
<evidence type="ECO:0008006" key="4">
    <source>
        <dbReference type="Google" id="ProtNLM"/>
    </source>
</evidence>
<keyword evidence="3" id="KW-1185">Reference proteome</keyword>
<reference evidence="3" key="1">
    <citation type="submission" date="2016-11" db="EMBL/GenBank/DDBJ databases">
        <authorList>
            <person name="Varghese N."/>
            <person name="Submissions S."/>
        </authorList>
    </citation>
    <scope>NUCLEOTIDE SEQUENCE [LARGE SCALE GENOMIC DNA]</scope>
    <source>
        <strain evidence="3">UWOS</strain>
    </source>
</reference>
<keyword evidence="1" id="KW-0175">Coiled coil</keyword>